<dbReference type="Pfam" id="PF00672">
    <property type="entry name" value="HAMP"/>
    <property type="match status" value="1"/>
</dbReference>
<dbReference type="PRINTS" id="PR00260">
    <property type="entry name" value="CHEMTRNSDUCR"/>
</dbReference>
<dbReference type="SMART" id="SM00304">
    <property type="entry name" value="HAMP"/>
    <property type="match status" value="1"/>
</dbReference>
<keyword evidence="6" id="KW-0472">Membrane</keyword>
<dbReference type="Gene3D" id="1.10.287.950">
    <property type="entry name" value="Methyl-accepting chemotaxis protein"/>
    <property type="match status" value="1"/>
</dbReference>
<evidence type="ECO:0000313" key="9">
    <source>
        <dbReference type="EMBL" id="MCV2883934.1"/>
    </source>
</evidence>
<keyword evidence="6" id="KW-0812">Transmembrane</keyword>
<dbReference type="Pfam" id="PF00015">
    <property type="entry name" value="MCPsignal"/>
    <property type="match status" value="1"/>
</dbReference>
<dbReference type="PANTHER" id="PTHR32089">
    <property type="entry name" value="METHYL-ACCEPTING CHEMOTAXIS PROTEIN MCPB"/>
    <property type="match status" value="1"/>
</dbReference>
<comment type="similarity">
    <text evidence="3">Belongs to the methyl-accepting chemotaxis (MCP) protein family.</text>
</comment>
<keyword evidence="6" id="KW-1133">Transmembrane helix</keyword>
<dbReference type="Proteomes" id="UP001652504">
    <property type="component" value="Unassembled WGS sequence"/>
</dbReference>
<keyword evidence="10" id="KW-1185">Reference proteome</keyword>
<feature type="transmembrane region" description="Helical" evidence="6">
    <location>
        <begin position="316"/>
        <end position="341"/>
    </location>
</feature>
<dbReference type="Gene3D" id="6.10.340.10">
    <property type="match status" value="1"/>
</dbReference>
<dbReference type="PROSITE" id="PS50111">
    <property type="entry name" value="CHEMOTAXIS_TRANSDUC_2"/>
    <property type="match status" value="1"/>
</dbReference>
<proteinExistence type="inferred from homology"/>
<dbReference type="SUPFAM" id="SSF58104">
    <property type="entry name" value="Methyl-accepting chemotaxis protein (MCP) signaling domain"/>
    <property type="match status" value="1"/>
</dbReference>
<keyword evidence="2 4" id="KW-0807">Transducer</keyword>
<dbReference type="EMBL" id="JAOWKX010000002">
    <property type="protein sequence ID" value="MCV2883934.1"/>
    <property type="molecule type" value="Genomic_DNA"/>
</dbReference>
<dbReference type="InterPro" id="IPR004089">
    <property type="entry name" value="MCPsignal_dom"/>
</dbReference>
<evidence type="ECO:0000259" key="8">
    <source>
        <dbReference type="PROSITE" id="PS50885"/>
    </source>
</evidence>
<evidence type="ECO:0000313" key="10">
    <source>
        <dbReference type="Proteomes" id="UP001652504"/>
    </source>
</evidence>
<evidence type="ECO:0000259" key="7">
    <source>
        <dbReference type="PROSITE" id="PS50111"/>
    </source>
</evidence>
<accession>A0ABT3A5I3</accession>
<evidence type="ECO:0000256" key="1">
    <source>
        <dbReference type="ARBA" id="ARBA00004370"/>
    </source>
</evidence>
<comment type="caution">
    <text evidence="9">The sequence shown here is derived from an EMBL/GenBank/DDBJ whole genome shotgun (WGS) entry which is preliminary data.</text>
</comment>
<dbReference type="PANTHER" id="PTHR32089:SF70">
    <property type="entry name" value="ENERGY TAXIS MODULATING METHYL ACCEPTING SENSORY TRANSDUCER"/>
    <property type="match status" value="1"/>
</dbReference>
<organism evidence="9 10">
    <name type="scientific">Fluctibacter corallii</name>
    <dbReference type="NCBI Taxonomy" id="2984329"/>
    <lineage>
        <taxon>Bacteria</taxon>
        <taxon>Pseudomonadati</taxon>
        <taxon>Pseudomonadota</taxon>
        <taxon>Gammaproteobacteria</taxon>
        <taxon>Alteromonadales</taxon>
        <taxon>Alteromonadaceae</taxon>
        <taxon>Fluctibacter</taxon>
    </lineage>
</organism>
<reference evidence="9 10" key="1">
    <citation type="submission" date="2022-10" db="EMBL/GenBank/DDBJ databases">
        <title>Aestuariibacter sp. AA17 isolated from Montipora capitata coral fragment.</title>
        <authorList>
            <person name="Emsley S.A."/>
            <person name="Pfannmuller K.M."/>
            <person name="Loughran R.M."/>
            <person name="Shlafstein M."/>
            <person name="Papke E."/>
            <person name="Saw J.H."/>
            <person name="Ushijima B."/>
            <person name="Videau P."/>
        </authorList>
    </citation>
    <scope>NUCLEOTIDE SEQUENCE [LARGE SCALE GENOMIC DNA]</scope>
    <source>
        <strain evidence="9 10">AA17</strain>
    </source>
</reference>
<evidence type="ECO:0000256" key="4">
    <source>
        <dbReference type="PROSITE-ProRule" id="PRU00284"/>
    </source>
</evidence>
<feature type="domain" description="Methyl-accepting transducer" evidence="7">
    <location>
        <begin position="396"/>
        <end position="632"/>
    </location>
</feature>
<feature type="coiled-coil region" evidence="5">
    <location>
        <begin position="262"/>
        <end position="289"/>
    </location>
</feature>
<dbReference type="PROSITE" id="PS50885">
    <property type="entry name" value="HAMP"/>
    <property type="match status" value="1"/>
</dbReference>
<protein>
    <submittedName>
        <fullName evidence="9">Methyl-accepting chemotaxis protein</fullName>
    </submittedName>
</protein>
<evidence type="ECO:0000256" key="6">
    <source>
        <dbReference type="SAM" id="Phobius"/>
    </source>
</evidence>
<dbReference type="InterPro" id="IPR003660">
    <property type="entry name" value="HAMP_dom"/>
</dbReference>
<feature type="domain" description="HAMP" evidence="8">
    <location>
        <begin position="339"/>
        <end position="391"/>
    </location>
</feature>
<evidence type="ECO:0000256" key="5">
    <source>
        <dbReference type="SAM" id="Coils"/>
    </source>
</evidence>
<sequence>MQLNVVTKLVLGFVALGCLLLFTNVISYFGLNEIKQSAEVVVNEKMPIQERMLEVQNTLLTLAKESTSGYYKQSLEGVNESHAAFGTLSDKLQGYIAGVASLVVNRQQFEKGVSQSNTYLSLSEKMYQTRKEQLNLDSQIDALAQQILRGTDEASALMMDLSYIESDSPQLDTLIGTGTNIDNKLLPMLNSVKEYVSVTDPELSDTIKGDIEFVLSNVAVDKDYLNRLAEEVDTDGVVDMFNEQFANVQSMVMSESGLFALQSNKIALLQEAQQQMEAAEDAQIQAIDVFSAIFEQVNEDAKAGQRDILEVVESNILTSVFVMIVAFIFIAVSATLVARIISRPLTKIQNSLSIISNGDLTHLADTQGQDEFSVLAQNVNQLSQSLHAVVGQMRVQADQLESATKESAQLGEKTLQQVDMQRDKVNVASNNTQTVKETSQSTLEQIRFAMEQLDNVRAQSSSASQLVTKSRQQISLVAKHSDTSSEIMQRLADNSIKIGSILDVIKTIAEQTNLLALNAAIEAARAGEQGRGFAVVADEVRTLANRTHDSTEEIETMIAALQKDSEQAVHAINEGAKQSQESVALITQVNEQVADIQSIIDKLFEVNQHIVTDTETQDRLLDEVTRELAQIVQLAKQNATYTQQSNEATHHVDKMMHQMRESVSKFTV</sequence>
<dbReference type="InterPro" id="IPR004090">
    <property type="entry name" value="Chemotax_Me-accpt_rcpt"/>
</dbReference>
<evidence type="ECO:0000256" key="2">
    <source>
        <dbReference type="ARBA" id="ARBA00023224"/>
    </source>
</evidence>
<gene>
    <name evidence="9" type="ORF">OE749_04415</name>
</gene>
<dbReference type="SMART" id="SM00283">
    <property type="entry name" value="MA"/>
    <property type="match status" value="1"/>
</dbReference>
<dbReference type="CDD" id="cd06225">
    <property type="entry name" value="HAMP"/>
    <property type="match status" value="1"/>
</dbReference>
<dbReference type="RefSeq" id="WP_263711147.1">
    <property type="nucleotide sequence ID" value="NZ_JAOWKX010000002.1"/>
</dbReference>
<name>A0ABT3A5I3_9ALTE</name>
<evidence type="ECO:0000256" key="3">
    <source>
        <dbReference type="ARBA" id="ARBA00029447"/>
    </source>
</evidence>
<keyword evidence="5" id="KW-0175">Coiled coil</keyword>
<comment type="subcellular location">
    <subcellularLocation>
        <location evidence="1">Membrane</location>
    </subcellularLocation>
</comment>